<dbReference type="eggNOG" id="COG1215">
    <property type="taxonomic scope" value="Bacteria"/>
</dbReference>
<evidence type="ECO:0000259" key="4">
    <source>
        <dbReference type="Pfam" id="PF13610"/>
    </source>
</evidence>
<dbReference type="EMBL" id="HG916853">
    <property type="protein sequence ID" value="CDM59932.1"/>
    <property type="molecule type" value="Genomic_DNA"/>
</dbReference>
<dbReference type="Proteomes" id="UP000019443">
    <property type="component" value="Plasmid pLPU83a"/>
</dbReference>
<keyword evidence="5" id="KW-0614">Plasmid</keyword>
<dbReference type="InterPro" id="IPR052183">
    <property type="entry name" value="IS_Transposase"/>
</dbReference>
<feature type="domain" description="DDE" evidence="4">
    <location>
        <begin position="76"/>
        <end position="185"/>
    </location>
</feature>
<dbReference type="GO" id="GO:0032196">
    <property type="term" value="P:transposition"/>
    <property type="evidence" value="ECO:0007669"/>
    <property type="project" value="UniProtKB-KW"/>
</dbReference>
<gene>
    <name evidence="5" type="ORF">LPU83_pLPU83a_0091</name>
</gene>
<keyword evidence="6" id="KW-1185">Reference proteome</keyword>
<evidence type="ECO:0000256" key="1">
    <source>
        <dbReference type="ARBA" id="ARBA00022578"/>
    </source>
</evidence>
<dbReference type="HOGENOM" id="CLU_868431_0_0_5"/>
<dbReference type="eggNOG" id="COG3316">
    <property type="taxonomic scope" value="Bacteria"/>
</dbReference>
<sequence length="320" mass="36481">MKKSSISYKRHRFPQQIIAHAVWLYFRFPLSLRLVEELLLERGIIVSYETIRRWGRKFGPAYAKQLRRRQPSRQDVWHLDEVVVSIAGRKHWLWRAVDQDGYVLDEIVQSRRDTRAARRLLRRLLKKQGMPPKRIITDKLRSYSAAKRDLMPTVEHRSHKGLNNRAENSHLPLRKREHQMQGFRSAGGNDLLRHPKSLRRTASQPLCSRHSHSSCPRHGALENSDGCHCLILGSRAVVRSPLDNVTTPLREFLDVKRQSGPGAAIAHAAGRPTAIPAIVSGIWGDKTERFRTRNADALIGLGGDGALRYLLQPPGNARTA</sequence>
<proteinExistence type="predicted"/>
<dbReference type="KEGG" id="rhl:LPU83_pLPU83a_0091"/>
<dbReference type="GO" id="GO:0003677">
    <property type="term" value="F:DNA binding"/>
    <property type="evidence" value="ECO:0007669"/>
    <property type="project" value="UniProtKB-KW"/>
</dbReference>
<keyword evidence="1" id="KW-0815">Transposition</keyword>
<dbReference type="PATRIC" id="fig|348824.6.peg.4608"/>
<evidence type="ECO:0000256" key="2">
    <source>
        <dbReference type="ARBA" id="ARBA00023125"/>
    </source>
</evidence>
<accession>W6RFB5</accession>
<evidence type="ECO:0000256" key="3">
    <source>
        <dbReference type="ARBA" id="ARBA00023172"/>
    </source>
</evidence>
<evidence type="ECO:0000313" key="6">
    <source>
        <dbReference type="Proteomes" id="UP000019443"/>
    </source>
</evidence>
<dbReference type="AlphaFoldDB" id="W6RFB5"/>
<dbReference type="InterPro" id="IPR047930">
    <property type="entry name" value="Transpos_IS6"/>
</dbReference>
<dbReference type="Pfam" id="PF13610">
    <property type="entry name" value="DDE_Tnp_IS240"/>
    <property type="match status" value="1"/>
</dbReference>
<dbReference type="GO" id="GO:0006310">
    <property type="term" value="P:DNA recombination"/>
    <property type="evidence" value="ECO:0007669"/>
    <property type="project" value="UniProtKB-KW"/>
</dbReference>
<geneLocation type="plasmid" evidence="5 6">
    <name>pLPU83a</name>
</geneLocation>
<dbReference type="PANTHER" id="PTHR35528:SF3">
    <property type="entry name" value="BLL1675 PROTEIN"/>
    <property type="match status" value="1"/>
</dbReference>
<evidence type="ECO:0000313" key="5">
    <source>
        <dbReference type="EMBL" id="CDM59932.1"/>
    </source>
</evidence>
<dbReference type="InterPro" id="IPR032874">
    <property type="entry name" value="DDE_dom"/>
</dbReference>
<reference evidence="5" key="1">
    <citation type="submission" date="2013-11" db="EMBL/GenBank/DDBJ databases">
        <title>Draft genome sequence of the broad-host-range Rhizobium sp. LPU83 strain, a member of the low-genetic diversity Oregon-like Rhizobium sp. group.</title>
        <authorList>
            <person name="Wibberg D."/>
            <person name="Puehler A."/>
            <person name="Schlueter A."/>
        </authorList>
    </citation>
    <scope>NUCLEOTIDE SEQUENCE [LARGE SCALE GENOMIC DNA]</scope>
    <source>
        <strain evidence="5">LPU83</strain>
        <plasmid evidence="5">pLPU83a</plasmid>
    </source>
</reference>
<dbReference type="NCBIfam" id="NF033587">
    <property type="entry name" value="transpos_IS6"/>
    <property type="match status" value="1"/>
</dbReference>
<dbReference type="PANTHER" id="PTHR35528">
    <property type="entry name" value="BLL1675 PROTEIN"/>
    <property type="match status" value="1"/>
</dbReference>
<organism evidence="5 6">
    <name type="scientific">Rhizobium favelukesii</name>
    <dbReference type="NCBI Taxonomy" id="348824"/>
    <lineage>
        <taxon>Bacteria</taxon>
        <taxon>Pseudomonadati</taxon>
        <taxon>Pseudomonadota</taxon>
        <taxon>Alphaproteobacteria</taxon>
        <taxon>Hyphomicrobiales</taxon>
        <taxon>Rhizobiaceae</taxon>
        <taxon>Rhizobium/Agrobacterium group</taxon>
        <taxon>Rhizobium</taxon>
    </lineage>
</organism>
<keyword evidence="3" id="KW-0233">DNA recombination</keyword>
<protein>
    <submittedName>
        <fullName evidence="5">Transposase-related protein</fullName>
    </submittedName>
</protein>
<name>W6RFB5_9HYPH</name>
<keyword evidence="2" id="KW-0238">DNA-binding</keyword>